<protein>
    <submittedName>
        <fullName evidence="4">GAF domain-containing protein</fullName>
    </submittedName>
</protein>
<evidence type="ECO:0000313" key="5">
    <source>
        <dbReference type="Proteomes" id="UP000475214"/>
    </source>
</evidence>
<dbReference type="GO" id="GO:0000160">
    <property type="term" value="P:phosphorelay signal transduction system"/>
    <property type="evidence" value="ECO:0007669"/>
    <property type="project" value="InterPro"/>
</dbReference>
<reference evidence="4 5" key="1">
    <citation type="submission" date="2020-02" db="EMBL/GenBank/DDBJ databases">
        <authorList>
            <person name="Li X.-J."/>
            <person name="Han X.-M."/>
        </authorList>
    </citation>
    <scope>NUCLEOTIDE SEQUENCE [LARGE SCALE GENOMIC DNA]</scope>
    <source>
        <strain evidence="4 5">CCTCC AB 2017055</strain>
    </source>
</reference>
<feature type="region of interest" description="Disordered" evidence="2">
    <location>
        <begin position="1"/>
        <end position="22"/>
    </location>
</feature>
<dbReference type="EMBL" id="JAAGOA010000006">
    <property type="protein sequence ID" value="NEE00519.1"/>
    <property type="molecule type" value="Genomic_DNA"/>
</dbReference>
<keyword evidence="5" id="KW-1185">Reference proteome</keyword>
<accession>A0A6L9S609</accession>
<dbReference type="Proteomes" id="UP000475214">
    <property type="component" value="Unassembled WGS sequence"/>
</dbReference>
<dbReference type="SMART" id="SM00862">
    <property type="entry name" value="Trans_reg_C"/>
    <property type="match status" value="1"/>
</dbReference>
<dbReference type="AlphaFoldDB" id="A0A6L9S609"/>
<evidence type="ECO:0000313" key="4">
    <source>
        <dbReference type="EMBL" id="NEE00519.1"/>
    </source>
</evidence>
<organism evidence="4 5">
    <name type="scientific">Phytoactinopolyspora halotolerans</name>
    <dbReference type="NCBI Taxonomy" id="1981512"/>
    <lineage>
        <taxon>Bacteria</taxon>
        <taxon>Bacillati</taxon>
        <taxon>Actinomycetota</taxon>
        <taxon>Actinomycetes</taxon>
        <taxon>Jiangellales</taxon>
        <taxon>Jiangellaceae</taxon>
        <taxon>Phytoactinopolyspora</taxon>
    </lineage>
</organism>
<name>A0A6L9S609_9ACTN</name>
<feature type="domain" description="OmpR/PhoB-type" evidence="3">
    <location>
        <begin position="296"/>
        <end position="361"/>
    </location>
</feature>
<dbReference type="InterPro" id="IPR029016">
    <property type="entry name" value="GAF-like_dom_sf"/>
</dbReference>
<evidence type="ECO:0000256" key="1">
    <source>
        <dbReference type="ARBA" id="ARBA00023125"/>
    </source>
</evidence>
<sequence>MTPTAAPAHHSGSARTVYTGAKRPRTRHKILGAGDTERGDLLDRAWGRSTPSLALPLGIDAAQRWRHTAEAHERFVGRGNLGKPPESVRPVVLESWERSHRLEVNPDAAGPPIVLTDDALTEAREANPLRHVMPVVQDLLVRDASEAGVIVAVTDAEARLLWADGDQSLLRGAERIHIAHGAVWSESAAGTNAVGTALVVGELVQIFGSEHFAKAVHPWSCTAAPIRDPHSGRVHGTLAIAGRDDVASPQSALLIRSAVAAVEAELRLHVPTQLAPPDAASLRVLGRDRGELTFSGRVAELSLRHTELLMLLTLNPDGLTAAELAELMYEHDAAEVTVRAELSRLRKAWPQLLTPGRPYRLRVALRTDAAEVADCLQRGAHRRAVDLYRAPVLPRSDAPGVITYRRQLHSWLRTSLLRHARADVLLRFARSPAGQDDAELWQACLARLPYGSRRREEVGAALDALDSSLRGRP</sequence>
<dbReference type="RefSeq" id="WP_163736416.1">
    <property type="nucleotide sequence ID" value="NZ_JAAGOA010000006.1"/>
</dbReference>
<keyword evidence="1" id="KW-0238">DNA-binding</keyword>
<proteinExistence type="predicted"/>
<dbReference type="Gene3D" id="3.30.450.40">
    <property type="match status" value="1"/>
</dbReference>
<gene>
    <name evidence="4" type="ORF">G1H10_10100</name>
</gene>
<dbReference type="GO" id="GO:0006355">
    <property type="term" value="P:regulation of DNA-templated transcription"/>
    <property type="evidence" value="ECO:0007669"/>
    <property type="project" value="InterPro"/>
</dbReference>
<evidence type="ECO:0000256" key="2">
    <source>
        <dbReference type="SAM" id="MobiDB-lite"/>
    </source>
</evidence>
<dbReference type="GO" id="GO:0003677">
    <property type="term" value="F:DNA binding"/>
    <property type="evidence" value="ECO:0007669"/>
    <property type="project" value="UniProtKB-KW"/>
</dbReference>
<comment type="caution">
    <text evidence="4">The sequence shown here is derived from an EMBL/GenBank/DDBJ whole genome shotgun (WGS) entry which is preliminary data.</text>
</comment>
<dbReference type="InterPro" id="IPR001867">
    <property type="entry name" value="OmpR/PhoB-type_DNA-bd"/>
</dbReference>
<evidence type="ECO:0000259" key="3">
    <source>
        <dbReference type="SMART" id="SM00862"/>
    </source>
</evidence>